<dbReference type="AlphaFoldDB" id="A0A382TC60"/>
<name>A0A382TC60_9ZZZZ</name>
<accession>A0A382TC60</accession>
<protein>
    <submittedName>
        <fullName evidence="1">Uncharacterized protein</fullName>
    </submittedName>
</protein>
<reference evidence="1" key="1">
    <citation type="submission" date="2018-05" db="EMBL/GenBank/DDBJ databases">
        <authorList>
            <person name="Lanie J.A."/>
            <person name="Ng W.-L."/>
            <person name="Kazmierczak K.M."/>
            <person name="Andrzejewski T.M."/>
            <person name="Davidsen T.M."/>
            <person name="Wayne K.J."/>
            <person name="Tettelin H."/>
            <person name="Glass J.I."/>
            <person name="Rusch D."/>
            <person name="Podicherti R."/>
            <person name="Tsui H.-C.T."/>
            <person name="Winkler M.E."/>
        </authorList>
    </citation>
    <scope>NUCLEOTIDE SEQUENCE</scope>
</reference>
<evidence type="ECO:0000313" key="1">
    <source>
        <dbReference type="EMBL" id="SVD19734.1"/>
    </source>
</evidence>
<dbReference type="EMBL" id="UINC01135529">
    <property type="protein sequence ID" value="SVD19734.1"/>
    <property type="molecule type" value="Genomic_DNA"/>
</dbReference>
<organism evidence="1">
    <name type="scientific">marine metagenome</name>
    <dbReference type="NCBI Taxonomy" id="408172"/>
    <lineage>
        <taxon>unclassified sequences</taxon>
        <taxon>metagenomes</taxon>
        <taxon>ecological metagenomes</taxon>
    </lineage>
</organism>
<proteinExistence type="predicted"/>
<sequence length="89" mass="9935">VSAQFYLKRGGGEDGIRTHGRLATTRDFQSRLFGHSSTSPILSTPFSLVAERVGFEPTIRLLQYRFSRPAPSAARPPLHAENYSMGHYI</sequence>
<gene>
    <name evidence="1" type="ORF">METZ01_LOCUS372588</name>
</gene>
<feature type="non-terminal residue" evidence="1">
    <location>
        <position position="1"/>
    </location>
</feature>